<dbReference type="OrthoDB" id="10526913at2759"/>
<evidence type="ECO:0000313" key="3">
    <source>
        <dbReference type="Proteomes" id="UP000708148"/>
    </source>
</evidence>
<comment type="caution">
    <text evidence="2">The sequence shown here is derived from an EMBL/GenBank/DDBJ whole genome shotgun (WGS) entry which is preliminary data.</text>
</comment>
<evidence type="ECO:0000313" key="2">
    <source>
        <dbReference type="EMBL" id="CAD7698178.1"/>
    </source>
</evidence>
<keyword evidence="3" id="KW-1185">Reference proteome</keyword>
<reference evidence="2" key="1">
    <citation type="submission" date="2020-12" db="EMBL/GenBank/DDBJ databases">
        <authorList>
            <person name="Iha C."/>
        </authorList>
    </citation>
    <scope>NUCLEOTIDE SEQUENCE</scope>
</reference>
<feature type="region of interest" description="Disordered" evidence="1">
    <location>
        <begin position="1"/>
        <end position="60"/>
    </location>
</feature>
<name>A0A8S1ITV0_9CHLO</name>
<accession>A0A8S1ITV0</accession>
<dbReference type="AlphaFoldDB" id="A0A8S1ITV0"/>
<dbReference type="EMBL" id="CAJHUC010000777">
    <property type="protein sequence ID" value="CAD7698178.1"/>
    <property type="molecule type" value="Genomic_DNA"/>
</dbReference>
<dbReference type="Proteomes" id="UP000708148">
    <property type="component" value="Unassembled WGS sequence"/>
</dbReference>
<protein>
    <submittedName>
        <fullName evidence="2">Uncharacterized protein</fullName>
    </submittedName>
</protein>
<sequence length="200" mass="21778">MAHRPGQLSSSKSVSNFRQERTCRACRPPGPKSLPAGRARRGQGPTLPLKPPPTHPPVRSRTPAMALRALPGGSSLLRRLGSSACASPHHARSAMLVKQSLADAVEQVAYIGASAEQAYLEADPACREPRAEYLRRYQSMAWRALAGALDEYHEMREAVGEERMQELQGAAQMEGLLAGALAAKFRLRRQMAEIREGDEG</sequence>
<proteinExistence type="predicted"/>
<gene>
    <name evidence="2" type="ORF">OSTQU699_LOCUS3539</name>
</gene>
<organism evidence="2 3">
    <name type="scientific">Ostreobium quekettii</name>
    <dbReference type="NCBI Taxonomy" id="121088"/>
    <lineage>
        <taxon>Eukaryota</taxon>
        <taxon>Viridiplantae</taxon>
        <taxon>Chlorophyta</taxon>
        <taxon>core chlorophytes</taxon>
        <taxon>Ulvophyceae</taxon>
        <taxon>TCBD clade</taxon>
        <taxon>Bryopsidales</taxon>
        <taxon>Ostreobineae</taxon>
        <taxon>Ostreobiaceae</taxon>
        <taxon>Ostreobium</taxon>
    </lineage>
</organism>
<evidence type="ECO:0000256" key="1">
    <source>
        <dbReference type="SAM" id="MobiDB-lite"/>
    </source>
</evidence>
<feature type="compositionally biased region" description="Polar residues" evidence="1">
    <location>
        <begin position="7"/>
        <end position="17"/>
    </location>
</feature>